<protein>
    <recommendedName>
        <fullName evidence="3">Transglutaminase-like domain-containing protein</fullName>
    </recommendedName>
</protein>
<comment type="caution">
    <text evidence="4">The sequence shown here is derived from an EMBL/GenBank/DDBJ whole genome shotgun (WGS) entry which is preliminary data.</text>
</comment>
<feature type="transmembrane region" description="Helical" evidence="2">
    <location>
        <begin position="250"/>
        <end position="272"/>
    </location>
</feature>
<keyword evidence="2" id="KW-1133">Transmembrane helix</keyword>
<evidence type="ECO:0000313" key="4">
    <source>
        <dbReference type="EMBL" id="MBB4666701.1"/>
    </source>
</evidence>
<dbReference type="RefSeq" id="WP_343065999.1">
    <property type="nucleotide sequence ID" value="NZ_JACHMD010000001.1"/>
</dbReference>
<feature type="transmembrane region" description="Helical" evidence="2">
    <location>
        <begin position="21"/>
        <end position="46"/>
    </location>
</feature>
<sequence>MSASRRDLRAARESRAGAAARVRFLVVQALLLDLLFAVGAVAAWPIYRSGTFVLTVAAGLLVAHVVAALGMRWRWSGWWVALAALGGYVLLGLPVAAPGSLVSPSAALRGFIGVLTAPVTGWKDLLTLELPLGSYQTTLAPTLFLFIALPTLALSVAWRSSRWWIVAVPAGLLLTVFGVVFGARELTAPLSIGSFSLAREVLVGAAAIVAALGVVVWRTRSERRRALATAVAASGVRTTGPATRGLVGRAAVATTMVALAVVGAGAWGPWALAGQTRDVARSAVDPVLEIAQTLSPLAQYRGAFTDDDAYAATLFTVDAPDQVDRLRLATLPYYDGRTARAVDPATGPGDPATAFTRVPSRLDSAGGDAVDLTVTVDTLDGIWLPTAGSLQSVSFDGARAADLSDGFFHNVATGAAVELIDGGLESGDSYRLSAAVDSPVAAASLEPSRSGPSLPDTVVPESLREWIEAQGVSGGGSGLETLIELLRARGYLSHALTVDPTTPPAWLTDLGTDDFQPSRAGHSTDRIDDLFTQLLDRQREVGGTDDATLVAGVGDEEQFAVAGMLIADQLGFDARVVVGTRLTSTQELPTCDDGSCRGGDLAAWIEVQDAGGSWTALDVTPQHETFPSPDLEQRQDPQNPTDVRREQAESVLPADANPADGTERSDDVTEEGADLEPLWFALRVTGVSLLGLTILFGPLLAIVAAKAFRRRSRRRSPDVVERFTGGWQEFVDTAVDHGYPVPRTQTRQELAALYAGEDAAPGARLATWADRSVFDVAPPSAEENAEFWRIVDAERSRLAAEKTFWQRLRARVSLRSLRSRRPRVGDGARAARR</sequence>
<feature type="transmembrane region" description="Helical" evidence="2">
    <location>
        <begin position="52"/>
        <end position="71"/>
    </location>
</feature>
<dbReference type="Pfam" id="PF01841">
    <property type="entry name" value="Transglut_core"/>
    <property type="match status" value="1"/>
</dbReference>
<proteinExistence type="predicted"/>
<name>A0A7W7BQ23_9MICO</name>
<feature type="transmembrane region" description="Helical" evidence="2">
    <location>
        <begin position="138"/>
        <end position="156"/>
    </location>
</feature>
<gene>
    <name evidence="4" type="ORF">BKA24_001410</name>
</gene>
<feature type="domain" description="Transglutaminase-like" evidence="3">
    <location>
        <begin position="546"/>
        <end position="618"/>
    </location>
</feature>
<feature type="region of interest" description="Disordered" evidence="1">
    <location>
        <begin position="619"/>
        <end position="670"/>
    </location>
</feature>
<organism evidence="4 5">
    <name type="scientific">Microbacterium marinum</name>
    <dbReference type="NCBI Taxonomy" id="421115"/>
    <lineage>
        <taxon>Bacteria</taxon>
        <taxon>Bacillati</taxon>
        <taxon>Actinomycetota</taxon>
        <taxon>Actinomycetes</taxon>
        <taxon>Micrococcales</taxon>
        <taxon>Microbacteriaceae</taxon>
        <taxon>Microbacterium</taxon>
    </lineage>
</organism>
<evidence type="ECO:0000256" key="2">
    <source>
        <dbReference type="SAM" id="Phobius"/>
    </source>
</evidence>
<dbReference type="InterPro" id="IPR038765">
    <property type="entry name" value="Papain-like_cys_pep_sf"/>
</dbReference>
<evidence type="ECO:0000313" key="5">
    <source>
        <dbReference type="Proteomes" id="UP000573729"/>
    </source>
</evidence>
<dbReference type="AlphaFoldDB" id="A0A7W7BQ23"/>
<dbReference type="EMBL" id="JACHMD010000001">
    <property type="protein sequence ID" value="MBB4666701.1"/>
    <property type="molecule type" value="Genomic_DNA"/>
</dbReference>
<dbReference type="SUPFAM" id="SSF54001">
    <property type="entry name" value="Cysteine proteinases"/>
    <property type="match status" value="1"/>
</dbReference>
<accession>A0A7W7BQ23</accession>
<dbReference type="Proteomes" id="UP000573729">
    <property type="component" value="Unassembled WGS sequence"/>
</dbReference>
<feature type="transmembrane region" description="Helical" evidence="2">
    <location>
        <begin position="678"/>
        <end position="705"/>
    </location>
</feature>
<reference evidence="4 5" key="1">
    <citation type="submission" date="2020-08" db="EMBL/GenBank/DDBJ databases">
        <title>Sequencing the genomes of 1000 actinobacteria strains.</title>
        <authorList>
            <person name="Klenk H.-P."/>
        </authorList>
    </citation>
    <scope>NUCLEOTIDE SEQUENCE [LARGE SCALE GENOMIC DNA]</scope>
    <source>
        <strain evidence="4 5">DSM 24947</strain>
    </source>
</reference>
<keyword evidence="2" id="KW-0812">Transmembrane</keyword>
<feature type="transmembrane region" description="Helical" evidence="2">
    <location>
        <begin position="163"/>
        <end position="181"/>
    </location>
</feature>
<keyword evidence="2" id="KW-0472">Membrane</keyword>
<feature type="transmembrane region" description="Helical" evidence="2">
    <location>
        <begin position="78"/>
        <end position="97"/>
    </location>
</feature>
<keyword evidence="5" id="KW-1185">Reference proteome</keyword>
<dbReference type="InterPro" id="IPR002931">
    <property type="entry name" value="Transglutaminase-like"/>
</dbReference>
<evidence type="ECO:0000256" key="1">
    <source>
        <dbReference type="SAM" id="MobiDB-lite"/>
    </source>
</evidence>
<evidence type="ECO:0000259" key="3">
    <source>
        <dbReference type="Pfam" id="PF01841"/>
    </source>
</evidence>
<feature type="transmembrane region" description="Helical" evidence="2">
    <location>
        <begin position="201"/>
        <end position="217"/>
    </location>
</feature>